<dbReference type="RefSeq" id="WP_074489540.1">
    <property type="nucleotide sequence ID" value="NZ_FPAM01000014.1"/>
</dbReference>
<dbReference type="STRING" id="1302689.RG47T_2306"/>
<proteinExistence type="predicted"/>
<reference evidence="1 2" key="1">
    <citation type="submission" date="2016-11" db="EMBL/GenBank/DDBJ databases">
        <title>Whole Genome Sequencing of Mucilaginibacter polytrichastri RG4-7(T) isolated from the moss sample.</title>
        <authorList>
            <person name="Li Y."/>
        </authorList>
    </citation>
    <scope>NUCLEOTIDE SEQUENCE [LARGE SCALE GENOMIC DNA]</scope>
    <source>
        <strain evidence="1 2">RG4-7</strain>
    </source>
</reference>
<accession>A0A1Q5ZYM9</accession>
<dbReference type="OrthoDB" id="9914735at2"/>
<evidence type="ECO:0000313" key="1">
    <source>
        <dbReference type="EMBL" id="OKS86849.1"/>
    </source>
</evidence>
<gene>
    <name evidence="1" type="ORF">RG47T_2306</name>
</gene>
<protein>
    <submittedName>
        <fullName evidence="1">Uncharacterized protein</fullName>
    </submittedName>
</protein>
<comment type="caution">
    <text evidence="1">The sequence shown here is derived from an EMBL/GenBank/DDBJ whole genome shotgun (WGS) entry which is preliminary data.</text>
</comment>
<evidence type="ECO:0000313" key="2">
    <source>
        <dbReference type="Proteomes" id="UP000186720"/>
    </source>
</evidence>
<name>A0A1Q5ZYM9_9SPHI</name>
<dbReference type="EMBL" id="MPPL01000001">
    <property type="protein sequence ID" value="OKS86849.1"/>
    <property type="molecule type" value="Genomic_DNA"/>
</dbReference>
<dbReference type="AlphaFoldDB" id="A0A1Q5ZYM9"/>
<organism evidence="1 2">
    <name type="scientific">Mucilaginibacter polytrichastri</name>
    <dbReference type="NCBI Taxonomy" id="1302689"/>
    <lineage>
        <taxon>Bacteria</taxon>
        <taxon>Pseudomonadati</taxon>
        <taxon>Bacteroidota</taxon>
        <taxon>Sphingobacteriia</taxon>
        <taxon>Sphingobacteriales</taxon>
        <taxon>Sphingobacteriaceae</taxon>
        <taxon>Mucilaginibacter</taxon>
    </lineage>
</organism>
<keyword evidence="2" id="KW-1185">Reference proteome</keyword>
<dbReference type="Proteomes" id="UP000186720">
    <property type="component" value="Unassembled WGS sequence"/>
</dbReference>
<sequence>MKEIDAIVAKVKGALAAKKQEIINAGNSVIPFVTDAFKRRQMEVCSFELMNNQVNAEDYQKTDLIIRCEHDALDLLGEISKIRV</sequence>